<keyword evidence="7" id="KW-0547">Nucleotide-binding</keyword>
<dbReference type="InterPro" id="IPR000924">
    <property type="entry name" value="Glu/Gln-tRNA-synth"/>
</dbReference>
<evidence type="ECO:0000256" key="5">
    <source>
        <dbReference type="ARBA" id="ARBA00022490"/>
    </source>
</evidence>
<dbReference type="PANTHER" id="PTHR43311:SF2">
    <property type="entry name" value="GLUTAMATE--TRNA LIGASE, MITOCHONDRIAL-RELATED"/>
    <property type="match status" value="1"/>
</dbReference>
<dbReference type="Pfam" id="PF19269">
    <property type="entry name" value="Anticodon_2"/>
    <property type="match status" value="1"/>
</dbReference>
<dbReference type="InterPro" id="IPR020058">
    <property type="entry name" value="Glu/Gln-tRNA-synth_Ib_cat-dom"/>
</dbReference>
<dbReference type="EC" id="6.1.1.17" evidence="4"/>
<dbReference type="InterPro" id="IPR033910">
    <property type="entry name" value="GluRS_core"/>
</dbReference>
<dbReference type="PROSITE" id="PS00178">
    <property type="entry name" value="AA_TRNA_LIGASE_I"/>
    <property type="match status" value="1"/>
</dbReference>
<evidence type="ECO:0000256" key="10">
    <source>
        <dbReference type="ARBA" id="ARBA00023146"/>
    </source>
</evidence>
<evidence type="ECO:0000259" key="12">
    <source>
        <dbReference type="Pfam" id="PF00749"/>
    </source>
</evidence>
<dbReference type="Gene3D" id="1.10.10.350">
    <property type="match status" value="1"/>
</dbReference>
<evidence type="ECO:0000256" key="6">
    <source>
        <dbReference type="ARBA" id="ARBA00022598"/>
    </source>
</evidence>
<evidence type="ECO:0000256" key="2">
    <source>
        <dbReference type="ARBA" id="ARBA00007894"/>
    </source>
</evidence>
<reference evidence="14" key="1">
    <citation type="submission" date="2018-06" db="EMBL/GenBank/DDBJ databases">
        <authorList>
            <person name="Zhirakovskaya E."/>
        </authorList>
    </citation>
    <scope>NUCLEOTIDE SEQUENCE</scope>
</reference>
<dbReference type="GO" id="GO:0006424">
    <property type="term" value="P:glutamyl-tRNA aminoacylation"/>
    <property type="evidence" value="ECO:0007669"/>
    <property type="project" value="InterPro"/>
</dbReference>
<dbReference type="Gene3D" id="3.40.50.620">
    <property type="entry name" value="HUPs"/>
    <property type="match status" value="1"/>
</dbReference>
<feature type="domain" description="Glutamyl/glutaminyl-tRNA synthetase class Ib catalytic" evidence="12">
    <location>
        <begin position="3"/>
        <end position="313"/>
    </location>
</feature>
<dbReference type="InterPro" id="IPR008925">
    <property type="entry name" value="aa_tRNA-synth_I_cd-bd_sf"/>
</dbReference>
<comment type="subunit">
    <text evidence="3">Monomer.</text>
</comment>
<dbReference type="AlphaFoldDB" id="A0A3B0URK5"/>
<dbReference type="GO" id="GO:0005829">
    <property type="term" value="C:cytosol"/>
    <property type="evidence" value="ECO:0007669"/>
    <property type="project" value="TreeGrafter"/>
</dbReference>
<dbReference type="FunFam" id="3.40.50.620:FF:000007">
    <property type="entry name" value="Glutamate--tRNA ligase"/>
    <property type="match status" value="1"/>
</dbReference>
<accession>A0A3B0URK5</accession>
<evidence type="ECO:0000256" key="11">
    <source>
        <dbReference type="ARBA" id="ARBA00030865"/>
    </source>
</evidence>
<dbReference type="InterPro" id="IPR004527">
    <property type="entry name" value="Glu-tRNA-ligase_bac/mito"/>
</dbReference>
<dbReference type="SUPFAM" id="SSF52374">
    <property type="entry name" value="Nucleotidylyl transferase"/>
    <property type="match status" value="1"/>
</dbReference>
<keyword evidence="8" id="KW-0067">ATP-binding</keyword>
<dbReference type="PANTHER" id="PTHR43311">
    <property type="entry name" value="GLUTAMATE--TRNA LIGASE"/>
    <property type="match status" value="1"/>
</dbReference>
<evidence type="ECO:0000256" key="4">
    <source>
        <dbReference type="ARBA" id="ARBA00012835"/>
    </source>
</evidence>
<evidence type="ECO:0000256" key="3">
    <source>
        <dbReference type="ARBA" id="ARBA00011245"/>
    </source>
</evidence>
<evidence type="ECO:0000259" key="13">
    <source>
        <dbReference type="Pfam" id="PF19269"/>
    </source>
</evidence>
<dbReference type="HAMAP" id="MF_00022">
    <property type="entry name" value="Glu_tRNA_synth_type1"/>
    <property type="match status" value="1"/>
</dbReference>
<protein>
    <recommendedName>
        <fullName evidence="4">glutamate--tRNA ligase</fullName>
        <ecNumber evidence="4">6.1.1.17</ecNumber>
    </recommendedName>
    <alternativeName>
        <fullName evidence="11">Glutamyl-tRNA synthetase</fullName>
    </alternativeName>
</protein>
<dbReference type="SUPFAM" id="SSF48163">
    <property type="entry name" value="An anticodon-binding domain of class I aminoacyl-tRNA synthetases"/>
    <property type="match status" value="1"/>
</dbReference>
<dbReference type="PRINTS" id="PR00987">
    <property type="entry name" value="TRNASYNTHGLU"/>
</dbReference>
<dbReference type="GO" id="GO:0005524">
    <property type="term" value="F:ATP binding"/>
    <property type="evidence" value="ECO:0007669"/>
    <property type="project" value="UniProtKB-KW"/>
</dbReference>
<name>A0A3B0URK5_9ZZZZ</name>
<dbReference type="InterPro" id="IPR049940">
    <property type="entry name" value="GluQ/Sye"/>
</dbReference>
<keyword evidence="10 14" id="KW-0030">Aminoacyl-tRNA synthetase</keyword>
<comment type="subcellular location">
    <subcellularLocation>
        <location evidence="1">Cytoplasm</location>
    </subcellularLocation>
</comment>
<dbReference type="InterPro" id="IPR045462">
    <property type="entry name" value="aa-tRNA-synth_I_cd-bd"/>
</dbReference>
<evidence type="ECO:0000256" key="1">
    <source>
        <dbReference type="ARBA" id="ARBA00004496"/>
    </source>
</evidence>
<proteinExistence type="inferred from homology"/>
<feature type="domain" description="Aminoacyl-tRNA synthetase class I anticodon-binding" evidence="13">
    <location>
        <begin position="344"/>
        <end position="487"/>
    </location>
</feature>
<gene>
    <name evidence="14" type="ORF">MNBD_DELTA03-758</name>
</gene>
<keyword evidence="9" id="KW-0648">Protein biosynthesis</keyword>
<dbReference type="NCBIfam" id="TIGR00464">
    <property type="entry name" value="gltX_bact"/>
    <property type="match status" value="1"/>
</dbReference>
<keyword evidence="5" id="KW-0963">Cytoplasm</keyword>
<dbReference type="GO" id="GO:0000049">
    <property type="term" value="F:tRNA binding"/>
    <property type="evidence" value="ECO:0007669"/>
    <property type="project" value="InterPro"/>
</dbReference>
<dbReference type="InterPro" id="IPR001412">
    <property type="entry name" value="aa-tRNA-synth_I_CS"/>
</dbReference>
<dbReference type="GO" id="GO:0008270">
    <property type="term" value="F:zinc ion binding"/>
    <property type="evidence" value="ECO:0007669"/>
    <property type="project" value="InterPro"/>
</dbReference>
<evidence type="ECO:0000256" key="9">
    <source>
        <dbReference type="ARBA" id="ARBA00022917"/>
    </source>
</evidence>
<sequence>MSEVRVRFPPSPTGYLHIGGARTALYNWLYARKHNGKLILRIEDTDAERSTQESIDGILQGLKWLGLTWDEGPYFQTAFTDEHKAAAQRLLDEGSAYKCFCTKEELDHKRETALSAKRDYKYDGCCRNLSAAETAERTARGLPYVIRFKVDRQTPGTVSFADHVLGVISRTYDDIEDFVIVRSNGKPLYLLCNVVDDIRDRISHVIRGQDHLGNTARQILIYRALGAEVPEFAHMPLTLDLKKAKISKRSHGEIVAVQFYQQRGFLPWALCNFLALLGWSTTDNQEIFSREELIKAFSLERINKANSIFNYQKDNPKFFTDPKAININEHYLRTMPMAELTPLVKERLQNAGLWQDDYDNSRHEWFVNTVDLIRSRFHTLNDFTEMGRAYFAEDYEFEAKAVRKNVLKHEELKTWLLELADRLEALPEYNHETIEVAMRGMAEELGVKPGILINGARAVTTGRLAGPSMFEVAEAIGRERMVNRLRHKTAPLYDHH</sequence>
<keyword evidence="6 14" id="KW-0436">Ligase</keyword>
<evidence type="ECO:0000256" key="8">
    <source>
        <dbReference type="ARBA" id="ARBA00022840"/>
    </source>
</evidence>
<dbReference type="GO" id="GO:0004818">
    <property type="term" value="F:glutamate-tRNA ligase activity"/>
    <property type="evidence" value="ECO:0007669"/>
    <property type="project" value="UniProtKB-EC"/>
</dbReference>
<evidence type="ECO:0000313" key="14">
    <source>
        <dbReference type="EMBL" id="VAW33528.1"/>
    </source>
</evidence>
<dbReference type="InterPro" id="IPR020751">
    <property type="entry name" value="aa-tRNA-synth_I_codon-bd_sub2"/>
</dbReference>
<evidence type="ECO:0000256" key="7">
    <source>
        <dbReference type="ARBA" id="ARBA00022741"/>
    </source>
</evidence>
<dbReference type="CDD" id="cd00808">
    <property type="entry name" value="GluRS_core"/>
    <property type="match status" value="1"/>
</dbReference>
<dbReference type="EMBL" id="UOEX01000040">
    <property type="protein sequence ID" value="VAW33528.1"/>
    <property type="molecule type" value="Genomic_DNA"/>
</dbReference>
<organism evidence="14">
    <name type="scientific">hydrothermal vent metagenome</name>
    <dbReference type="NCBI Taxonomy" id="652676"/>
    <lineage>
        <taxon>unclassified sequences</taxon>
        <taxon>metagenomes</taxon>
        <taxon>ecological metagenomes</taxon>
    </lineage>
</organism>
<dbReference type="InterPro" id="IPR014729">
    <property type="entry name" value="Rossmann-like_a/b/a_fold"/>
</dbReference>
<dbReference type="Pfam" id="PF00749">
    <property type="entry name" value="tRNA-synt_1c"/>
    <property type="match status" value="1"/>
</dbReference>
<comment type="similarity">
    <text evidence="2">Belongs to the class-I aminoacyl-tRNA synthetase family. Glutamate--tRNA ligase type 1 subfamily.</text>
</comment>